<dbReference type="GO" id="GO:0005634">
    <property type="term" value="C:nucleus"/>
    <property type="evidence" value="ECO:0007669"/>
    <property type="project" value="UniProtKB-SubCell"/>
</dbReference>
<evidence type="ECO:0000313" key="7">
    <source>
        <dbReference type="EMBL" id="ABN64515.2"/>
    </source>
</evidence>
<keyword evidence="5" id="KW-0539">Nucleus</keyword>
<accession>A3LPK8</accession>
<evidence type="ECO:0000256" key="5">
    <source>
        <dbReference type="ARBA" id="ARBA00023242"/>
    </source>
</evidence>
<dbReference type="InterPro" id="IPR038739">
    <property type="entry name" value="ARMC8/Vid28"/>
</dbReference>
<evidence type="ECO:0000256" key="3">
    <source>
        <dbReference type="ARBA" id="ARBA00022490"/>
    </source>
</evidence>
<evidence type="ECO:0000313" key="8">
    <source>
        <dbReference type="Proteomes" id="UP000002258"/>
    </source>
</evidence>
<dbReference type="PANTHER" id="PTHR15651">
    <property type="entry name" value="ARMADILLO REPEAT-CONTAINING PROTEIN 8"/>
    <property type="match status" value="1"/>
</dbReference>
<dbReference type="Proteomes" id="UP000002258">
    <property type="component" value="Chromosome 2"/>
</dbReference>
<dbReference type="STRING" id="322104.A3LPK8"/>
<dbReference type="GO" id="GO:0005737">
    <property type="term" value="C:cytoplasm"/>
    <property type="evidence" value="ECO:0007669"/>
    <property type="project" value="UniProtKB-SubCell"/>
</dbReference>
<dbReference type="GeneID" id="4837667"/>
<evidence type="ECO:0000256" key="6">
    <source>
        <dbReference type="SAM" id="MobiDB-lite"/>
    </source>
</evidence>
<dbReference type="InParanoid" id="A3LPK8"/>
<dbReference type="GO" id="GO:0034657">
    <property type="term" value="C:GID complex"/>
    <property type="evidence" value="ECO:0007669"/>
    <property type="project" value="TreeGrafter"/>
</dbReference>
<sequence length="1206" mass="136293">MPLDLHSDTEHSVSITASPPTSTAIYTLEELAELRVSLIGNKDLKFKKVGDVRFIQALVSDVQAQISQILMASSASADSHSHPLNNLDFLEQLEKKAVVVNILCSFISEVNTNKHENITTCLRSLEEVVAPIIQLLNYFVDTFIPSLASTSSSPTSGSADQDKQDTDNRDIISKIETLMNYFLDIFLNLANIHNHNISSDRLWKFIICLLIVGETSEHSVANWNLLTKSLKLVPILLSNARIDYSSSITSIITLLTALLKRLSRECDVIVATHFPQVANSPELLHQLAFEDSNLPNIELNRNIIRTNINPSLLNGLITCTAQIFSFFKANDYDILMASPTGSSVSSVVVLSISVYLSLLLLVKYDDRFLNLSALNLIFFYLNNLRPSNELNDNLIYKNYTKLFPKIIEMLELDNEISKKNLSDSKKKESKIALDLPMYLFSPGRILADLCAQYPLLNDEIKDANIDLNVVKNLEASFKFSHLLKVLRALKKNSNHGKAIVDFTVLLSTPRDDSVLADLLLLLSVYTSSTEDYRHRVINYASENSKSVSLLPQIIFEIIDNYHFLLTQIQLNYRLLYPRKRRCLVPKKDLPWFGRNLGIVRTLLDSSVYTNCFYLVRSLSRSVSSLRTFFVECNSISSFVSEDGCKDVAGGLITNFLQILKCYESSDQISDFFNNLNKNVDVNGSYYLNKRAKMTNKAASLGILANFILDFSALRYSIVNYDNFLQSLSVIFQNASTSVNVGSNNDKLTDEDIYQKNVIQLNTLHVVKNFMFNETNENKKELLDYFPLIFLFQKTVYGLSDYNQEDPIEIRNLKLQQKLVAFGILRNFTAASPSFNAILANSYEQEFISFAQDPNLPAKWADFIVATIKNVNIFTDLPGSIELDDEFLTGLILNDDYVDLVSAINYLEDHKYTSIDRIKKSQFPRDVLLKLWIRFLSLTPSETFLSKLDLNEKINLSTNLNEIKLSIVWIIINLTWKYSTYGFDVREGANYNLFDTVDGYNLRPGSLPTRRIMVEDSDDDDANEIAEQDISMSNLPDELSVRDRALYLHRFGFSDVLSRYIGEITKKGSIAVENKLSNNDKSPAPKRFDIQNSHDLLENLKKANHQIMTLLRGGGRVTNKPSGRVSDAAVSVEVFDEVSRRVRRPSGVVSSGRIQRPDVNRGGEGFGYDSDDYNAGERESHSSDTTSVDDQEMENAENRGDDEGEDE</sequence>
<protein>
    <submittedName>
        <fullName evidence="7">Uncharacterized protein</fullName>
    </submittedName>
</protein>
<feature type="region of interest" description="Disordered" evidence="6">
    <location>
        <begin position="1141"/>
        <end position="1206"/>
    </location>
</feature>
<dbReference type="GO" id="GO:0043161">
    <property type="term" value="P:proteasome-mediated ubiquitin-dependent protein catabolic process"/>
    <property type="evidence" value="ECO:0007669"/>
    <property type="project" value="TreeGrafter"/>
</dbReference>
<dbReference type="RefSeq" id="XP_001382544.2">
    <property type="nucleotide sequence ID" value="XM_001382507.1"/>
</dbReference>
<dbReference type="OrthoDB" id="5559898at2759"/>
<dbReference type="HOGENOM" id="CLU_254915_0_0_1"/>
<proteinExistence type="predicted"/>
<keyword evidence="3" id="KW-0963">Cytoplasm</keyword>
<gene>
    <name evidence="7" type="ORF">PICST_69833</name>
</gene>
<dbReference type="KEGG" id="pic:PICST_69833"/>
<evidence type="ECO:0000256" key="1">
    <source>
        <dbReference type="ARBA" id="ARBA00004123"/>
    </source>
</evidence>
<dbReference type="eggNOG" id="KOG1293">
    <property type="taxonomic scope" value="Eukaryota"/>
</dbReference>
<dbReference type="AlphaFoldDB" id="A3LPK8"/>
<keyword evidence="8" id="KW-1185">Reference proteome</keyword>
<dbReference type="OMA" id="ITCTAQI"/>
<dbReference type="EMBL" id="CP000496">
    <property type="protein sequence ID" value="ABN64515.2"/>
    <property type="molecule type" value="Genomic_DNA"/>
</dbReference>
<keyword evidence="4" id="KW-0677">Repeat</keyword>
<comment type="subcellular location">
    <subcellularLocation>
        <location evidence="2">Cytoplasm</location>
    </subcellularLocation>
    <subcellularLocation>
        <location evidence="1">Nucleus</location>
    </subcellularLocation>
</comment>
<reference evidence="7 8" key="1">
    <citation type="journal article" date="2007" name="Nat. Biotechnol.">
        <title>Genome sequence of the lignocellulose-bioconverting and xylose-fermenting yeast Pichia stipitis.</title>
        <authorList>
            <person name="Jeffries T.W."/>
            <person name="Grigoriev I.V."/>
            <person name="Grimwood J."/>
            <person name="Laplaza J.M."/>
            <person name="Aerts A."/>
            <person name="Salamov A."/>
            <person name="Schmutz J."/>
            <person name="Lindquist E."/>
            <person name="Dehal P."/>
            <person name="Shapiro H."/>
            <person name="Jin Y.S."/>
            <person name="Passoth V."/>
            <person name="Richardson P.M."/>
        </authorList>
    </citation>
    <scope>NUCLEOTIDE SEQUENCE [LARGE SCALE GENOMIC DNA]</scope>
    <source>
        <strain evidence="8">ATCC 58785 / CBS 6054 / NBRC 10063 / NRRL Y-11545</strain>
    </source>
</reference>
<dbReference type="PANTHER" id="PTHR15651:SF7">
    <property type="entry name" value="ARMADILLO REPEAT-CONTAINING PROTEIN 8"/>
    <property type="match status" value="1"/>
</dbReference>
<feature type="non-terminal residue" evidence="7">
    <location>
        <position position="1206"/>
    </location>
</feature>
<evidence type="ECO:0000256" key="4">
    <source>
        <dbReference type="ARBA" id="ARBA00022737"/>
    </source>
</evidence>
<name>A3LPK8_PICST</name>
<organism evidence="7 8">
    <name type="scientific">Scheffersomyces stipitis (strain ATCC 58785 / CBS 6054 / NBRC 10063 / NRRL Y-11545)</name>
    <name type="common">Yeast</name>
    <name type="synonym">Pichia stipitis</name>
    <dbReference type="NCBI Taxonomy" id="322104"/>
    <lineage>
        <taxon>Eukaryota</taxon>
        <taxon>Fungi</taxon>
        <taxon>Dikarya</taxon>
        <taxon>Ascomycota</taxon>
        <taxon>Saccharomycotina</taxon>
        <taxon>Pichiomycetes</taxon>
        <taxon>Debaryomycetaceae</taxon>
        <taxon>Scheffersomyces</taxon>
    </lineage>
</organism>
<evidence type="ECO:0000256" key="2">
    <source>
        <dbReference type="ARBA" id="ARBA00004496"/>
    </source>
</evidence>